<dbReference type="EMBL" id="SJPP01000001">
    <property type="protein sequence ID" value="TWU12867.1"/>
    <property type="molecule type" value="Genomic_DNA"/>
</dbReference>
<dbReference type="RefSeq" id="WP_146370284.1">
    <property type="nucleotide sequence ID" value="NZ_SJPP01000001.1"/>
</dbReference>
<comment type="caution">
    <text evidence="3">The sequence shown here is derived from an EMBL/GenBank/DDBJ whole genome shotgun (WGS) entry which is preliminary data.</text>
</comment>
<dbReference type="Proteomes" id="UP000320735">
    <property type="component" value="Unassembled WGS sequence"/>
</dbReference>
<evidence type="ECO:0000256" key="1">
    <source>
        <dbReference type="SAM" id="MobiDB-lite"/>
    </source>
</evidence>
<proteinExistence type="predicted"/>
<organism evidence="3 4">
    <name type="scientific">Symmachiella macrocystis</name>
    <dbReference type="NCBI Taxonomy" id="2527985"/>
    <lineage>
        <taxon>Bacteria</taxon>
        <taxon>Pseudomonadati</taxon>
        <taxon>Planctomycetota</taxon>
        <taxon>Planctomycetia</taxon>
        <taxon>Planctomycetales</taxon>
        <taxon>Planctomycetaceae</taxon>
        <taxon>Symmachiella</taxon>
    </lineage>
</organism>
<feature type="region of interest" description="Disordered" evidence="1">
    <location>
        <begin position="40"/>
        <end position="78"/>
    </location>
</feature>
<gene>
    <name evidence="3" type="ORF">CA54_16930</name>
</gene>
<dbReference type="InterPro" id="IPR046454">
    <property type="entry name" value="GpA_endonuclease"/>
</dbReference>
<dbReference type="Pfam" id="PF20454">
    <property type="entry name" value="GpA_nuclease"/>
    <property type="match status" value="1"/>
</dbReference>
<evidence type="ECO:0000313" key="4">
    <source>
        <dbReference type="Proteomes" id="UP000320735"/>
    </source>
</evidence>
<feature type="domain" description="Terminase large subunit GpA endonuclease" evidence="2">
    <location>
        <begin position="441"/>
        <end position="718"/>
    </location>
</feature>
<feature type="compositionally biased region" description="Basic and acidic residues" evidence="1">
    <location>
        <begin position="62"/>
        <end position="78"/>
    </location>
</feature>
<dbReference type="AlphaFoldDB" id="A0A5C6BMD2"/>
<sequence length="743" mass="81638">MTIDGRELVDGLSPAELAELVQNAEPGELAKIEAALVEGENKPQPAASVSARRKGKGWTGYDRTKADAAKRSADNSRAGRDIGELPAVVDPQRRAAAARSFRVYLEVYFPDLFYMGWSADHLRVISKIERAVLEGGLFAMAMPRGSGKTSLAECACLWAMSYGWREFVALIGADEKHAADMLASIKVELETNENLLADFPEVCYPIRMLEGIAHRCRGQLHLGRRTQMQWTAREIVLPTIADSAASGAVVKVAGLTGGIRGMKFKRADGRAVRPSLVVLDDPQTDESAKSPSQCRTREEIVAGAVLGLAGPGNKISGVMPCTVIREGDLADAMLDTQKRPEWQGERTKLVYAFPENEKLWEQYEKIRADGLRAGDGGAAGTEFYRANREAMDAGSKVAWEERFLPGELSAIQSAMNLKIDNEAAFFAEYQNEPLPTDDVDDELLSEDEICRRINRGKRGAVPAWASRLSVFVDVHKKLLYWMVCAWGNDFTGAVIDYGAYPDQKRARFTLRESKVAMSHKAPGAGMEGAIYAGLEVTVDDLLGREWAGADGAALRPDICLIDANWGQSTDVIKMFCRQSHYAGQLWPSHGKGVTASMKPLGEWRNEPGDLAGLNWRAPTIRGKRGAVRHVMFDANFWKSFLNARLSTSMGDPGALTLFGNKPERHALLADHLTAEYRIRTEGRGRRVDEWKVKPGRADNHWLDCGVGCAVGASMLGVELMKQVGSGAGKAEPRKRKRRRVSYL</sequence>
<name>A0A5C6BMD2_9PLAN</name>
<dbReference type="GO" id="GO:0004519">
    <property type="term" value="F:endonuclease activity"/>
    <property type="evidence" value="ECO:0007669"/>
    <property type="project" value="InterPro"/>
</dbReference>
<keyword evidence="4" id="KW-1185">Reference proteome</keyword>
<evidence type="ECO:0000259" key="2">
    <source>
        <dbReference type="Pfam" id="PF20454"/>
    </source>
</evidence>
<evidence type="ECO:0000313" key="3">
    <source>
        <dbReference type="EMBL" id="TWU12867.1"/>
    </source>
</evidence>
<dbReference type="OrthoDB" id="234808at2"/>
<accession>A0A5C6BMD2</accession>
<reference evidence="3 4" key="1">
    <citation type="submission" date="2019-02" db="EMBL/GenBank/DDBJ databases">
        <title>Deep-cultivation of Planctomycetes and their phenomic and genomic characterization uncovers novel biology.</title>
        <authorList>
            <person name="Wiegand S."/>
            <person name="Jogler M."/>
            <person name="Boedeker C."/>
            <person name="Pinto D."/>
            <person name="Vollmers J."/>
            <person name="Rivas-Marin E."/>
            <person name="Kohn T."/>
            <person name="Peeters S.H."/>
            <person name="Heuer A."/>
            <person name="Rast P."/>
            <person name="Oberbeckmann S."/>
            <person name="Bunk B."/>
            <person name="Jeske O."/>
            <person name="Meyerdierks A."/>
            <person name="Storesund J.E."/>
            <person name="Kallscheuer N."/>
            <person name="Luecker S."/>
            <person name="Lage O.M."/>
            <person name="Pohl T."/>
            <person name="Merkel B.J."/>
            <person name="Hornburger P."/>
            <person name="Mueller R.-W."/>
            <person name="Bruemmer F."/>
            <person name="Labrenz M."/>
            <person name="Spormann A.M."/>
            <person name="Op Den Camp H."/>
            <person name="Overmann J."/>
            <person name="Amann R."/>
            <person name="Jetten M.S.M."/>
            <person name="Mascher T."/>
            <person name="Medema M.H."/>
            <person name="Devos D.P."/>
            <person name="Kaster A.-K."/>
            <person name="Ovreas L."/>
            <person name="Rohde M."/>
            <person name="Galperin M.Y."/>
            <person name="Jogler C."/>
        </authorList>
    </citation>
    <scope>NUCLEOTIDE SEQUENCE [LARGE SCALE GENOMIC DNA]</scope>
    <source>
        <strain evidence="3 4">CA54</strain>
    </source>
</reference>
<protein>
    <submittedName>
        <fullName evidence="3">Phage terminase large subunit (GpA)</fullName>
    </submittedName>
</protein>